<evidence type="ECO:0000259" key="9">
    <source>
        <dbReference type="Pfam" id="PF19425"/>
    </source>
</evidence>
<dbReference type="AlphaFoldDB" id="A0A660SGC2"/>
<dbReference type="Proteomes" id="UP000268469">
    <property type="component" value="Unassembled WGS sequence"/>
</dbReference>
<dbReference type="GO" id="GO:0030313">
    <property type="term" value="C:cell envelope"/>
    <property type="evidence" value="ECO:0007669"/>
    <property type="project" value="UniProtKB-SubCell"/>
</dbReference>
<dbReference type="InterPro" id="IPR011055">
    <property type="entry name" value="Dup_hybrid_motif"/>
</dbReference>
<dbReference type="CDD" id="cd12797">
    <property type="entry name" value="M23_peptidase"/>
    <property type="match status" value="1"/>
</dbReference>
<comment type="cofactor">
    <cofactor evidence="1">
        <name>Zn(2+)</name>
        <dbReference type="ChEBI" id="CHEBI:29105"/>
    </cofactor>
</comment>
<evidence type="ECO:0000256" key="4">
    <source>
        <dbReference type="ARBA" id="ARBA00022723"/>
    </source>
</evidence>
<dbReference type="InterPro" id="IPR016047">
    <property type="entry name" value="M23ase_b-sheet_dom"/>
</dbReference>
<name>A0A660SGC2_UNCW3</name>
<proteinExistence type="predicted"/>
<accession>A0A660SGC2</accession>
<evidence type="ECO:0000256" key="1">
    <source>
        <dbReference type="ARBA" id="ARBA00001947"/>
    </source>
</evidence>
<keyword evidence="7" id="KW-0482">Metalloprotease</keyword>
<dbReference type="PROSITE" id="PS51257">
    <property type="entry name" value="PROKAR_LIPOPROTEIN"/>
    <property type="match status" value="1"/>
</dbReference>
<keyword evidence="4" id="KW-0479">Metal-binding</keyword>
<evidence type="ECO:0000259" key="8">
    <source>
        <dbReference type="Pfam" id="PF01551"/>
    </source>
</evidence>
<dbReference type="InterPro" id="IPR045834">
    <property type="entry name" value="Csd3_N2"/>
</dbReference>
<dbReference type="GO" id="GO:0006508">
    <property type="term" value="P:proteolysis"/>
    <property type="evidence" value="ECO:0007669"/>
    <property type="project" value="UniProtKB-KW"/>
</dbReference>
<dbReference type="Pfam" id="PF19425">
    <property type="entry name" value="Csd3_N2"/>
    <property type="match status" value="1"/>
</dbReference>
<protein>
    <submittedName>
        <fullName evidence="10">Uncharacterized protein</fullName>
    </submittedName>
</protein>
<keyword evidence="5" id="KW-0378">Hydrolase</keyword>
<evidence type="ECO:0000256" key="6">
    <source>
        <dbReference type="ARBA" id="ARBA00022833"/>
    </source>
</evidence>
<evidence type="ECO:0000256" key="7">
    <source>
        <dbReference type="ARBA" id="ARBA00023049"/>
    </source>
</evidence>
<keyword evidence="6" id="KW-0862">Zinc</keyword>
<evidence type="ECO:0000256" key="5">
    <source>
        <dbReference type="ARBA" id="ARBA00022801"/>
    </source>
</evidence>
<dbReference type="PANTHER" id="PTHR21666:SF288">
    <property type="entry name" value="CELL DIVISION PROTEIN YTFB"/>
    <property type="match status" value="1"/>
</dbReference>
<reference evidence="10 11" key="1">
    <citation type="submission" date="2018-06" db="EMBL/GenBank/DDBJ databases">
        <title>Extensive metabolic versatility and redundancy in microbially diverse, dynamic hydrothermal sediments.</title>
        <authorList>
            <person name="Dombrowski N."/>
            <person name="Teske A."/>
            <person name="Baker B.J."/>
        </authorList>
    </citation>
    <scope>NUCLEOTIDE SEQUENCE [LARGE SCALE GENOMIC DNA]</scope>
    <source>
        <strain evidence="10">B36_G15</strain>
    </source>
</reference>
<feature type="domain" description="Csd3-like second N-terminal" evidence="9">
    <location>
        <begin position="112"/>
        <end position="233"/>
    </location>
</feature>
<dbReference type="Gene3D" id="3.10.450.350">
    <property type="match status" value="1"/>
</dbReference>
<evidence type="ECO:0000256" key="3">
    <source>
        <dbReference type="ARBA" id="ARBA00022670"/>
    </source>
</evidence>
<keyword evidence="3" id="KW-0645">Protease</keyword>
<comment type="subcellular location">
    <subcellularLocation>
        <location evidence="2">Cell envelope</location>
    </subcellularLocation>
</comment>
<evidence type="ECO:0000313" key="11">
    <source>
        <dbReference type="Proteomes" id="UP000268469"/>
    </source>
</evidence>
<dbReference type="EMBL" id="QNBE01000063">
    <property type="protein sequence ID" value="RKX69848.1"/>
    <property type="molecule type" value="Genomic_DNA"/>
</dbReference>
<feature type="domain" description="M23ase beta-sheet core" evidence="8">
    <location>
        <begin position="247"/>
        <end position="343"/>
    </location>
</feature>
<dbReference type="SUPFAM" id="SSF51261">
    <property type="entry name" value="Duplicated hybrid motif"/>
    <property type="match status" value="1"/>
</dbReference>
<gene>
    <name evidence="10" type="ORF">DRP53_06870</name>
</gene>
<sequence length="386" mass="43903">MTRKYLLILFILFGCSKKEISPPIEKRSYILKSGDNLELALKGLGIKNPLRFRLLRIAIEGGFPVKQCRVGDTISSYLQGDSLVKIVYRRGIKFTYLLDENGLAMGYHHIRYRDELITGKITSNLYESMLKIGESPELVVDFASIFAWQIDFFTETRTGDSFTVFLRREYVDSIPIGYQAIEYLHYGGEIGNFSAFRYQTSDGKIGYYTKDGSSLKKLFLKAPLSFARISSYFSHSRFHPILKIRRPHWGVDYVAPRGTPVSALGDGVVTFAGWKGQYGKLVEIRHPKGYRTRYGHLSRIRKGIRRGRRVQQGEVIGYVGATGLATGPHLHFEIRYHGRPINPLKLKVPRSPGLKKKELPTFRAHVDSILRRIADLQAAVEHGDRG</sequence>
<dbReference type="PANTHER" id="PTHR21666">
    <property type="entry name" value="PEPTIDASE-RELATED"/>
    <property type="match status" value="1"/>
</dbReference>
<dbReference type="Pfam" id="PF01551">
    <property type="entry name" value="Peptidase_M23"/>
    <property type="match status" value="1"/>
</dbReference>
<dbReference type="Gene3D" id="2.70.70.10">
    <property type="entry name" value="Glucose Permease (Domain IIA)"/>
    <property type="match status" value="1"/>
</dbReference>
<evidence type="ECO:0000313" key="10">
    <source>
        <dbReference type="EMBL" id="RKX69848.1"/>
    </source>
</evidence>
<dbReference type="GO" id="GO:0046872">
    <property type="term" value="F:metal ion binding"/>
    <property type="evidence" value="ECO:0007669"/>
    <property type="project" value="UniProtKB-KW"/>
</dbReference>
<organism evidence="10 11">
    <name type="scientific">candidate division WOR-3 bacterium</name>
    <dbReference type="NCBI Taxonomy" id="2052148"/>
    <lineage>
        <taxon>Bacteria</taxon>
        <taxon>Bacteria division WOR-3</taxon>
    </lineage>
</organism>
<comment type="caution">
    <text evidence="10">The sequence shown here is derived from an EMBL/GenBank/DDBJ whole genome shotgun (WGS) entry which is preliminary data.</text>
</comment>
<evidence type="ECO:0000256" key="2">
    <source>
        <dbReference type="ARBA" id="ARBA00004196"/>
    </source>
</evidence>
<dbReference type="InterPro" id="IPR050570">
    <property type="entry name" value="Cell_wall_metabolism_enzyme"/>
</dbReference>
<dbReference type="GO" id="GO:0004222">
    <property type="term" value="F:metalloendopeptidase activity"/>
    <property type="evidence" value="ECO:0007669"/>
    <property type="project" value="TreeGrafter"/>
</dbReference>